<accession>A0ABR7YI13</accession>
<dbReference type="Gene3D" id="3.90.226.10">
    <property type="entry name" value="2-enoyl-CoA Hydratase, Chain A, domain 1"/>
    <property type="match status" value="1"/>
</dbReference>
<protein>
    <submittedName>
        <fullName evidence="4">Enoyl-CoA hydratase/isomerase family protein</fullName>
    </submittedName>
</protein>
<evidence type="ECO:0000256" key="1">
    <source>
        <dbReference type="ARBA" id="ARBA00005254"/>
    </source>
</evidence>
<dbReference type="CDD" id="cd06558">
    <property type="entry name" value="crotonase-like"/>
    <property type="match status" value="1"/>
</dbReference>
<keyword evidence="2" id="KW-0456">Lyase</keyword>
<reference evidence="4 5" key="1">
    <citation type="submission" date="2020-08" db="EMBL/GenBank/DDBJ databases">
        <title>Sphingobacterium sp. DN04309 isolated from aquaculture water.</title>
        <authorList>
            <person name="Zhang M."/>
        </authorList>
    </citation>
    <scope>NUCLEOTIDE SEQUENCE [LARGE SCALE GENOMIC DNA]</scope>
    <source>
        <strain evidence="4 5">DN04309</strain>
    </source>
</reference>
<keyword evidence="5" id="KW-1185">Reference proteome</keyword>
<dbReference type="Pfam" id="PF00378">
    <property type="entry name" value="ECH_1"/>
    <property type="match status" value="1"/>
</dbReference>
<dbReference type="InterPro" id="IPR014748">
    <property type="entry name" value="Enoyl-CoA_hydra_C"/>
</dbReference>
<dbReference type="PANTHER" id="PTHR11941">
    <property type="entry name" value="ENOYL-COA HYDRATASE-RELATED"/>
    <property type="match status" value="1"/>
</dbReference>
<evidence type="ECO:0000256" key="2">
    <source>
        <dbReference type="ARBA" id="ARBA00023239"/>
    </source>
</evidence>
<evidence type="ECO:0000256" key="3">
    <source>
        <dbReference type="RuleBase" id="RU003707"/>
    </source>
</evidence>
<evidence type="ECO:0000313" key="4">
    <source>
        <dbReference type="EMBL" id="MBD1430927.1"/>
    </source>
</evidence>
<gene>
    <name evidence="4" type="ORF">H8B04_15435</name>
</gene>
<comment type="similarity">
    <text evidence="1 3">Belongs to the enoyl-CoA hydratase/isomerase family.</text>
</comment>
<dbReference type="InterPro" id="IPR001753">
    <property type="entry name" value="Enoyl-CoA_hydra/iso"/>
</dbReference>
<dbReference type="SUPFAM" id="SSF52096">
    <property type="entry name" value="ClpP/crotonase"/>
    <property type="match status" value="1"/>
</dbReference>
<dbReference type="Gene3D" id="1.10.12.10">
    <property type="entry name" value="Lyase 2-enoyl-coa Hydratase, Chain A, domain 2"/>
    <property type="match status" value="1"/>
</dbReference>
<organism evidence="4 5">
    <name type="scientific">Sphingobacterium litopenaei</name>
    <dbReference type="NCBI Taxonomy" id="2763500"/>
    <lineage>
        <taxon>Bacteria</taxon>
        <taxon>Pseudomonadati</taxon>
        <taxon>Bacteroidota</taxon>
        <taxon>Sphingobacteriia</taxon>
        <taxon>Sphingobacteriales</taxon>
        <taxon>Sphingobacteriaceae</taxon>
        <taxon>Sphingobacterium</taxon>
    </lineage>
</organism>
<dbReference type="InterPro" id="IPR029045">
    <property type="entry name" value="ClpP/crotonase-like_dom_sf"/>
</dbReference>
<comment type="caution">
    <text evidence="4">The sequence shown here is derived from an EMBL/GenBank/DDBJ whole genome shotgun (WGS) entry which is preliminary data.</text>
</comment>
<name>A0ABR7YI13_9SPHI</name>
<proteinExistence type="inferred from homology"/>
<dbReference type="InterPro" id="IPR018376">
    <property type="entry name" value="Enoyl-CoA_hyd/isom_CS"/>
</dbReference>
<dbReference type="PROSITE" id="PS00166">
    <property type="entry name" value="ENOYL_COA_HYDRATASE"/>
    <property type="match status" value="1"/>
</dbReference>
<sequence>MSIYQNLLLEQQGKTAIITINREEKLNALNGKTLAELSAVLDEVSQESSIRGVIITGKGEKAFVAGADIKEFVSLNASQASELSRVWHEKVMDKIQSFSKPVIAAINGFALGGGLEVAMSCHIRVAVSSSKLGLPEVSLGIIPGYGGTQRLTQLVGRGKALEMIMTGDMIEANDGLQWGLINHVVESHTDLLPKAISLLERTYSRSATGIAAAIEAVNVGIQNPEKGFEKEIELFGKCFESDDMKEGVAAFLEKRKPNF</sequence>
<dbReference type="PANTHER" id="PTHR11941:SF175">
    <property type="entry name" value="ENOYL-COA HYDRATASE-RELATED"/>
    <property type="match status" value="1"/>
</dbReference>
<evidence type="ECO:0000313" key="5">
    <source>
        <dbReference type="Proteomes" id="UP000651271"/>
    </source>
</evidence>
<dbReference type="EMBL" id="JACOIJ010000045">
    <property type="protein sequence ID" value="MBD1430927.1"/>
    <property type="molecule type" value="Genomic_DNA"/>
</dbReference>
<dbReference type="Proteomes" id="UP000651271">
    <property type="component" value="Unassembled WGS sequence"/>
</dbReference>